<dbReference type="SUPFAM" id="SSF54171">
    <property type="entry name" value="DNA-binding domain"/>
    <property type="match status" value="1"/>
</dbReference>
<dbReference type="Proteomes" id="UP000236333">
    <property type="component" value="Unassembled WGS sequence"/>
</dbReference>
<evidence type="ECO:0008006" key="7">
    <source>
        <dbReference type="Google" id="ProtNLM"/>
    </source>
</evidence>
<evidence type="ECO:0000313" key="5">
    <source>
        <dbReference type="EMBL" id="PNH06885.1"/>
    </source>
</evidence>
<keyword evidence="2" id="KW-0805">Transcription regulation</keyword>
<sequence length="196" mass="21401">MGVSRYTTGGSGWTRARQRSSLLVCLYGEEKPLNLPDEMPDERRAALAVMDVEELKVELLSGPIFASGGSAYRGVSFNRPNNSWHARIKVGGKNKHLGHFAHTDQGEIEAACAYDDAATAYLHEQSDNHVDQAAHTLLFRGIWAAVQPLLQERTRKKIIILGSDYLQCTALLVVALVQVAAVMGLFKPGKATKVSV</sequence>
<evidence type="ECO:0000313" key="6">
    <source>
        <dbReference type="Proteomes" id="UP000236333"/>
    </source>
</evidence>
<protein>
    <recommendedName>
        <fullName evidence="7">AP2/ERF domain-containing protein</fullName>
    </recommendedName>
</protein>
<proteinExistence type="predicted"/>
<dbReference type="GO" id="GO:0005634">
    <property type="term" value="C:nucleus"/>
    <property type="evidence" value="ECO:0007669"/>
    <property type="project" value="UniProtKB-SubCell"/>
</dbReference>
<dbReference type="Gene3D" id="3.30.730.10">
    <property type="entry name" value="AP2/ERF domain"/>
    <property type="match status" value="1"/>
</dbReference>
<keyword evidence="4" id="KW-0472">Membrane</keyword>
<keyword evidence="4" id="KW-0812">Transmembrane</keyword>
<evidence type="ECO:0000256" key="4">
    <source>
        <dbReference type="SAM" id="Phobius"/>
    </source>
</evidence>
<dbReference type="InterPro" id="IPR036955">
    <property type="entry name" value="AP2/ERF_dom_sf"/>
</dbReference>
<dbReference type="AlphaFoldDB" id="A0A2J8A2Z0"/>
<keyword evidence="6" id="KW-1185">Reference proteome</keyword>
<comment type="subcellular location">
    <subcellularLocation>
        <location evidence="1">Nucleus</location>
    </subcellularLocation>
</comment>
<keyword evidence="3" id="KW-0804">Transcription</keyword>
<dbReference type="SUPFAM" id="SSF52087">
    <property type="entry name" value="CRAL/TRIO domain"/>
    <property type="match status" value="1"/>
</dbReference>
<dbReference type="EMBL" id="PGGS01000209">
    <property type="protein sequence ID" value="PNH06885.1"/>
    <property type="molecule type" value="Genomic_DNA"/>
</dbReference>
<dbReference type="InterPro" id="IPR036865">
    <property type="entry name" value="CRAL-TRIO_dom_sf"/>
</dbReference>
<keyword evidence="4" id="KW-1133">Transmembrane helix</keyword>
<organism evidence="5 6">
    <name type="scientific">Tetrabaena socialis</name>
    <dbReference type="NCBI Taxonomy" id="47790"/>
    <lineage>
        <taxon>Eukaryota</taxon>
        <taxon>Viridiplantae</taxon>
        <taxon>Chlorophyta</taxon>
        <taxon>core chlorophytes</taxon>
        <taxon>Chlorophyceae</taxon>
        <taxon>CS clade</taxon>
        <taxon>Chlamydomonadales</taxon>
        <taxon>Tetrabaenaceae</taxon>
        <taxon>Tetrabaena</taxon>
    </lineage>
</organism>
<dbReference type="GO" id="GO:0003700">
    <property type="term" value="F:DNA-binding transcription factor activity"/>
    <property type="evidence" value="ECO:0007669"/>
    <property type="project" value="InterPro"/>
</dbReference>
<feature type="transmembrane region" description="Helical" evidence="4">
    <location>
        <begin position="165"/>
        <end position="186"/>
    </location>
</feature>
<comment type="caution">
    <text evidence="5">The sequence shown here is derived from an EMBL/GenBank/DDBJ whole genome shotgun (WGS) entry which is preliminary data.</text>
</comment>
<evidence type="ECO:0000256" key="3">
    <source>
        <dbReference type="ARBA" id="ARBA00023163"/>
    </source>
</evidence>
<evidence type="ECO:0000256" key="1">
    <source>
        <dbReference type="ARBA" id="ARBA00004123"/>
    </source>
</evidence>
<evidence type="ECO:0000256" key="2">
    <source>
        <dbReference type="ARBA" id="ARBA00023015"/>
    </source>
</evidence>
<accession>A0A2J8A2Z0</accession>
<gene>
    <name evidence="5" type="ORF">TSOC_006684</name>
</gene>
<name>A0A2J8A2Z0_9CHLO</name>
<dbReference type="InterPro" id="IPR016177">
    <property type="entry name" value="DNA-bd_dom_sf"/>
</dbReference>
<dbReference type="GO" id="GO:0003677">
    <property type="term" value="F:DNA binding"/>
    <property type="evidence" value="ECO:0007669"/>
    <property type="project" value="InterPro"/>
</dbReference>
<reference evidence="5 6" key="1">
    <citation type="journal article" date="2017" name="Mol. Biol. Evol.">
        <title>The 4-celled Tetrabaena socialis nuclear genome reveals the essential components for genetic control of cell number at the origin of multicellularity in the volvocine lineage.</title>
        <authorList>
            <person name="Featherston J."/>
            <person name="Arakaki Y."/>
            <person name="Hanschen E.R."/>
            <person name="Ferris P.J."/>
            <person name="Michod R.E."/>
            <person name="Olson B.J.S.C."/>
            <person name="Nozaki H."/>
            <person name="Durand P.M."/>
        </authorList>
    </citation>
    <scope>NUCLEOTIDE SEQUENCE [LARGE SCALE GENOMIC DNA]</scope>
    <source>
        <strain evidence="5 6">NIES-571</strain>
    </source>
</reference>